<dbReference type="AlphaFoldDB" id="A0AA37H8T1"/>
<feature type="region of interest" description="Disordered" evidence="1">
    <location>
        <begin position="1"/>
        <end position="54"/>
    </location>
</feature>
<keyword evidence="3" id="KW-1185">Reference proteome</keyword>
<gene>
    <name evidence="2" type="ORF">MPEAHAMD_1505</name>
</gene>
<evidence type="ECO:0000313" key="3">
    <source>
        <dbReference type="Proteomes" id="UP001055286"/>
    </source>
</evidence>
<dbReference type="EMBL" id="BPQJ01000005">
    <property type="protein sequence ID" value="GJD61364.1"/>
    <property type="molecule type" value="Genomic_DNA"/>
</dbReference>
<feature type="compositionally biased region" description="Basic and acidic residues" evidence="1">
    <location>
        <begin position="15"/>
        <end position="34"/>
    </location>
</feature>
<evidence type="ECO:0000313" key="2">
    <source>
        <dbReference type="EMBL" id="GJD61364.1"/>
    </source>
</evidence>
<sequence length="94" mass="9818">MAVLRAPGRGPASEGRARDASEDMGPKAAERQREAPASMPQCRKGVPDGVERSGDQPVYITAATGAALVRPVWVTAQIDQAASAEQESSTSPRT</sequence>
<dbReference type="Proteomes" id="UP001055286">
    <property type="component" value="Unassembled WGS sequence"/>
</dbReference>
<accession>A0AA37H8T1</accession>
<protein>
    <submittedName>
        <fullName evidence="2">Uncharacterized protein</fullName>
    </submittedName>
</protein>
<name>A0AA37H8T1_9HYPH</name>
<reference evidence="2" key="2">
    <citation type="submission" date="2021-08" db="EMBL/GenBank/DDBJ databases">
        <authorList>
            <person name="Tani A."/>
            <person name="Ola A."/>
            <person name="Ogura Y."/>
            <person name="Katsura K."/>
            <person name="Hayashi T."/>
        </authorList>
    </citation>
    <scope>NUCLEOTIDE SEQUENCE</scope>
    <source>
        <strain evidence="2">JCM 32048</strain>
    </source>
</reference>
<reference evidence="2" key="1">
    <citation type="journal article" date="2016" name="Front. Microbiol.">
        <title>Genome Sequence of the Piezophilic, Mesophilic Sulfate-Reducing Bacterium Desulfovibrio indicus J2T.</title>
        <authorList>
            <person name="Cao J."/>
            <person name="Maignien L."/>
            <person name="Shao Z."/>
            <person name="Alain K."/>
            <person name="Jebbar M."/>
        </authorList>
    </citation>
    <scope>NUCLEOTIDE SEQUENCE</scope>
    <source>
        <strain evidence="2">JCM 32048</strain>
    </source>
</reference>
<evidence type="ECO:0000256" key="1">
    <source>
        <dbReference type="SAM" id="MobiDB-lite"/>
    </source>
</evidence>
<organism evidence="2 3">
    <name type="scientific">Methylobacterium frigidaeris</name>
    <dbReference type="NCBI Taxonomy" id="2038277"/>
    <lineage>
        <taxon>Bacteria</taxon>
        <taxon>Pseudomonadati</taxon>
        <taxon>Pseudomonadota</taxon>
        <taxon>Alphaproteobacteria</taxon>
        <taxon>Hyphomicrobiales</taxon>
        <taxon>Methylobacteriaceae</taxon>
        <taxon>Methylobacterium</taxon>
    </lineage>
</organism>
<feature type="compositionally biased region" description="Basic and acidic residues" evidence="1">
    <location>
        <begin position="45"/>
        <end position="54"/>
    </location>
</feature>
<proteinExistence type="predicted"/>
<comment type="caution">
    <text evidence="2">The sequence shown here is derived from an EMBL/GenBank/DDBJ whole genome shotgun (WGS) entry which is preliminary data.</text>
</comment>